<accession>A0A9P6USX1</accession>
<evidence type="ECO:0000313" key="3">
    <source>
        <dbReference type="Proteomes" id="UP000823405"/>
    </source>
</evidence>
<sequence length="270" mass="29835">MTTITYSTLMKDMTSITKIRVNTPRLDKGKGKAIEYQRHDMEDNNVVGDEDMETDGGFETDQYDGYGGDHEQELEPGQDEQGHHVAVEGEEGEGCDEEEYDDEDDGEAPLVRKIRSVQDQSASANATVSLTRVQAAGERRGYKTRIGRDGGRGRHETPHFGARVDVTTDLETMLRAMLLKISICDAYLTPLAPESSFTVVVEMKNNGPGPEAKADFPWSPISPASHEEQLKVSAVAPPTQPPVQQRKLIPVKTVDVADIQLELYLEKFNG</sequence>
<evidence type="ECO:0000313" key="2">
    <source>
        <dbReference type="EMBL" id="KAG0317851.1"/>
    </source>
</evidence>
<feature type="region of interest" description="Disordered" evidence="1">
    <location>
        <begin position="30"/>
        <end position="82"/>
    </location>
</feature>
<feature type="compositionally biased region" description="Basic and acidic residues" evidence="1">
    <location>
        <begin position="30"/>
        <end position="42"/>
    </location>
</feature>
<protein>
    <submittedName>
        <fullName evidence="2">Uncharacterized protein</fullName>
    </submittedName>
</protein>
<reference evidence="2" key="1">
    <citation type="journal article" date="2020" name="Fungal Divers.">
        <title>Resolving the Mortierellaceae phylogeny through synthesis of multi-gene phylogenetics and phylogenomics.</title>
        <authorList>
            <person name="Vandepol N."/>
            <person name="Liber J."/>
            <person name="Desiro A."/>
            <person name="Na H."/>
            <person name="Kennedy M."/>
            <person name="Barry K."/>
            <person name="Grigoriev I.V."/>
            <person name="Miller A.N."/>
            <person name="O'Donnell K."/>
            <person name="Stajich J.E."/>
            <person name="Bonito G."/>
        </authorList>
    </citation>
    <scope>NUCLEOTIDE SEQUENCE</scope>
    <source>
        <strain evidence="2">NVP60</strain>
    </source>
</reference>
<dbReference type="OrthoDB" id="21254at2759"/>
<name>A0A9P6USX1_9FUNG</name>
<dbReference type="AlphaFoldDB" id="A0A9P6USX1"/>
<dbReference type="Proteomes" id="UP000823405">
    <property type="component" value="Unassembled WGS sequence"/>
</dbReference>
<keyword evidence="3" id="KW-1185">Reference proteome</keyword>
<proteinExistence type="predicted"/>
<feature type="compositionally biased region" description="Acidic residues" evidence="1">
    <location>
        <begin position="48"/>
        <end position="62"/>
    </location>
</feature>
<comment type="caution">
    <text evidence="2">The sequence shown here is derived from an EMBL/GenBank/DDBJ whole genome shotgun (WGS) entry which is preliminary data.</text>
</comment>
<dbReference type="EMBL" id="JAAAIN010000222">
    <property type="protein sequence ID" value="KAG0317851.1"/>
    <property type="molecule type" value="Genomic_DNA"/>
</dbReference>
<dbReference type="InterPro" id="IPR036570">
    <property type="entry name" value="HORMA_dom_sf"/>
</dbReference>
<gene>
    <name evidence="2" type="ORF">BGZ97_004783</name>
</gene>
<evidence type="ECO:0000256" key="1">
    <source>
        <dbReference type="SAM" id="MobiDB-lite"/>
    </source>
</evidence>
<organism evidence="2 3">
    <name type="scientific">Linnemannia gamsii</name>
    <dbReference type="NCBI Taxonomy" id="64522"/>
    <lineage>
        <taxon>Eukaryota</taxon>
        <taxon>Fungi</taxon>
        <taxon>Fungi incertae sedis</taxon>
        <taxon>Mucoromycota</taxon>
        <taxon>Mortierellomycotina</taxon>
        <taxon>Mortierellomycetes</taxon>
        <taxon>Mortierellales</taxon>
        <taxon>Mortierellaceae</taxon>
        <taxon>Linnemannia</taxon>
    </lineage>
</organism>
<dbReference type="Gene3D" id="3.30.900.10">
    <property type="entry name" value="HORMA domain"/>
    <property type="match status" value="1"/>
</dbReference>